<comment type="similarity">
    <text evidence="8">Belongs to the binding-protein-dependent transport system permease family.</text>
</comment>
<evidence type="ECO:0000313" key="11">
    <source>
        <dbReference type="Proteomes" id="UP000000844"/>
    </source>
</evidence>
<gene>
    <name evidence="10" type="ordered locus">Snas_4598</name>
</gene>
<evidence type="ECO:0000256" key="8">
    <source>
        <dbReference type="RuleBase" id="RU363032"/>
    </source>
</evidence>
<dbReference type="OrthoDB" id="9814902at2"/>
<dbReference type="GO" id="GO:0006865">
    <property type="term" value="P:amino acid transport"/>
    <property type="evidence" value="ECO:0007669"/>
    <property type="project" value="UniProtKB-KW"/>
</dbReference>
<evidence type="ECO:0000256" key="3">
    <source>
        <dbReference type="ARBA" id="ARBA00022475"/>
    </source>
</evidence>
<evidence type="ECO:0000256" key="6">
    <source>
        <dbReference type="ARBA" id="ARBA00022989"/>
    </source>
</evidence>
<protein>
    <submittedName>
        <fullName evidence="10">Polar amino acid ABC transporter, inner membrane subunit</fullName>
    </submittedName>
</protein>
<evidence type="ECO:0000313" key="10">
    <source>
        <dbReference type="EMBL" id="ADD44242.1"/>
    </source>
</evidence>
<dbReference type="EMBL" id="CP001778">
    <property type="protein sequence ID" value="ADD44242.1"/>
    <property type="molecule type" value="Genomic_DNA"/>
</dbReference>
<keyword evidence="7 8" id="KW-0472">Membrane</keyword>
<dbReference type="InterPro" id="IPR035906">
    <property type="entry name" value="MetI-like_sf"/>
</dbReference>
<feature type="domain" description="ABC transmembrane type-1" evidence="9">
    <location>
        <begin position="21"/>
        <end position="232"/>
    </location>
</feature>
<keyword evidence="3" id="KW-1003">Cell membrane</keyword>
<evidence type="ECO:0000256" key="7">
    <source>
        <dbReference type="ARBA" id="ARBA00023136"/>
    </source>
</evidence>
<proteinExistence type="inferred from homology"/>
<dbReference type="HOGENOM" id="CLU_019602_1_0_11"/>
<feature type="transmembrane region" description="Helical" evidence="8">
    <location>
        <begin position="213"/>
        <end position="232"/>
    </location>
</feature>
<dbReference type="KEGG" id="sna:Snas_4598"/>
<dbReference type="AlphaFoldDB" id="D3Q6J9"/>
<dbReference type="InterPro" id="IPR000515">
    <property type="entry name" value="MetI-like"/>
</dbReference>
<dbReference type="Gene3D" id="1.10.3720.10">
    <property type="entry name" value="MetI-like"/>
    <property type="match status" value="1"/>
</dbReference>
<keyword evidence="6 8" id="KW-1133">Transmembrane helix</keyword>
<evidence type="ECO:0000259" key="9">
    <source>
        <dbReference type="PROSITE" id="PS50928"/>
    </source>
</evidence>
<keyword evidence="2 8" id="KW-0813">Transport</keyword>
<evidence type="ECO:0000256" key="5">
    <source>
        <dbReference type="ARBA" id="ARBA00022970"/>
    </source>
</evidence>
<accession>D3Q6J9</accession>
<dbReference type="InterPro" id="IPR010065">
    <property type="entry name" value="AA_ABC_transptr_permease_3TM"/>
</dbReference>
<dbReference type="InterPro" id="IPR043429">
    <property type="entry name" value="ArtM/GltK/GlnP/TcyL/YhdX-like"/>
</dbReference>
<dbReference type="GO" id="GO:0043190">
    <property type="term" value="C:ATP-binding cassette (ABC) transporter complex"/>
    <property type="evidence" value="ECO:0007669"/>
    <property type="project" value="InterPro"/>
</dbReference>
<comment type="subcellular location">
    <subcellularLocation>
        <location evidence="1 8">Cell membrane</location>
        <topology evidence="1 8">Multi-pass membrane protein</topology>
    </subcellularLocation>
</comment>
<dbReference type="PROSITE" id="PS50928">
    <property type="entry name" value="ABC_TM1"/>
    <property type="match status" value="1"/>
</dbReference>
<name>D3Q6J9_STANL</name>
<dbReference type="PANTHER" id="PTHR30614">
    <property type="entry name" value="MEMBRANE COMPONENT OF AMINO ACID ABC TRANSPORTER"/>
    <property type="match status" value="1"/>
</dbReference>
<feature type="transmembrane region" description="Helical" evidence="8">
    <location>
        <begin position="20"/>
        <end position="46"/>
    </location>
</feature>
<dbReference type="Proteomes" id="UP000000844">
    <property type="component" value="Chromosome"/>
</dbReference>
<keyword evidence="4 8" id="KW-0812">Transmembrane</keyword>
<evidence type="ECO:0000256" key="2">
    <source>
        <dbReference type="ARBA" id="ARBA00022448"/>
    </source>
</evidence>
<keyword evidence="11" id="KW-1185">Reference proteome</keyword>
<organism evidence="10 11">
    <name type="scientific">Stackebrandtia nassauensis (strain DSM 44728 / CIP 108903 / NRRL B-16338 / NBRC 102104 / LLR-40K-21)</name>
    <dbReference type="NCBI Taxonomy" id="446470"/>
    <lineage>
        <taxon>Bacteria</taxon>
        <taxon>Bacillati</taxon>
        <taxon>Actinomycetota</taxon>
        <taxon>Actinomycetes</taxon>
        <taxon>Glycomycetales</taxon>
        <taxon>Glycomycetaceae</taxon>
        <taxon>Stackebrandtia</taxon>
    </lineage>
</organism>
<evidence type="ECO:0000256" key="1">
    <source>
        <dbReference type="ARBA" id="ARBA00004651"/>
    </source>
</evidence>
<dbReference type="RefSeq" id="WP_013019813.1">
    <property type="nucleotide sequence ID" value="NC_013947.1"/>
</dbReference>
<keyword evidence="5" id="KW-0029">Amino-acid transport</keyword>
<dbReference type="NCBIfam" id="TIGR01726">
    <property type="entry name" value="HEQRo_perm_3TM"/>
    <property type="match status" value="1"/>
</dbReference>
<feature type="transmembrane region" description="Helical" evidence="8">
    <location>
        <begin position="67"/>
        <end position="86"/>
    </location>
</feature>
<dbReference type="CDD" id="cd06261">
    <property type="entry name" value="TM_PBP2"/>
    <property type="match status" value="1"/>
</dbReference>
<dbReference type="Pfam" id="PF00528">
    <property type="entry name" value="BPD_transp_1"/>
    <property type="match status" value="1"/>
</dbReference>
<feature type="transmembrane region" description="Helical" evidence="8">
    <location>
        <begin position="106"/>
        <end position="123"/>
    </location>
</feature>
<sequence>MDDFWDGALAAQLWDPLLEGFIIILAVTILASIICLVLGLIVAIALRSGPRWLSAPLFGVMEFIRNTPLLVQLFFAWFGIALAIGVSDTIFTVPTFSIGGWEIGPLDFGGPFFVGVIVLGIHYSTYTAEVYRAGIDGVPKGQWEAITALSLPKRYGWQHVILPQALRRVIPALGNYIISMFKEVPVLIAIGLADMIYKTQEFQAANFAGAVEGYTIAGLIFLAASYPIAVAMRKLENRLEQQ</sequence>
<evidence type="ECO:0000256" key="4">
    <source>
        <dbReference type="ARBA" id="ARBA00022692"/>
    </source>
</evidence>
<dbReference type="GO" id="GO:0022857">
    <property type="term" value="F:transmembrane transporter activity"/>
    <property type="evidence" value="ECO:0007669"/>
    <property type="project" value="InterPro"/>
</dbReference>
<dbReference type="PANTHER" id="PTHR30614:SF0">
    <property type="entry name" value="L-CYSTINE TRANSPORT SYSTEM PERMEASE PROTEIN TCYL"/>
    <property type="match status" value="1"/>
</dbReference>
<dbReference type="STRING" id="446470.Snas_4598"/>
<dbReference type="SUPFAM" id="SSF161098">
    <property type="entry name" value="MetI-like"/>
    <property type="match status" value="1"/>
</dbReference>
<reference evidence="10 11" key="1">
    <citation type="journal article" date="2009" name="Stand. Genomic Sci.">
        <title>Complete genome sequence of Stackebrandtia nassauensis type strain (LLR-40K-21).</title>
        <authorList>
            <person name="Munk C."/>
            <person name="Lapidus A."/>
            <person name="Copeland A."/>
            <person name="Jando M."/>
            <person name="Mayilraj S."/>
            <person name="Glavina Del Rio T."/>
            <person name="Nolan M."/>
            <person name="Chen F."/>
            <person name="Lucas S."/>
            <person name="Tice H."/>
            <person name="Cheng J.F."/>
            <person name="Han C."/>
            <person name="Detter J.C."/>
            <person name="Bruce D."/>
            <person name="Goodwin L."/>
            <person name="Chain P."/>
            <person name="Pitluck S."/>
            <person name="Goker M."/>
            <person name="Ovchinikova G."/>
            <person name="Pati A."/>
            <person name="Ivanova N."/>
            <person name="Mavromatis K."/>
            <person name="Chen A."/>
            <person name="Palaniappan K."/>
            <person name="Land M."/>
            <person name="Hauser L."/>
            <person name="Chang Y.J."/>
            <person name="Jeffries C.D."/>
            <person name="Bristow J."/>
            <person name="Eisen J.A."/>
            <person name="Markowitz V."/>
            <person name="Hugenholtz P."/>
            <person name="Kyrpides N.C."/>
            <person name="Klenk H.P."/>
        </authorList>
    </citation>
    <scope>NUCLEOTIDE SEQUENCE [LARGE SCALE GENOMIC DNA]</scope>
    <source>
        <strain evidence="11">DSM 44728 / CIP 108903 / NRRL B-16338 / NBRC 102104 / LLR-40K-21</strain>
    </source>
</reference>
<dbReference type="eggNOG" id="COG0765">
    <property type="taxonomic scope" value="Bacteria"/>
</dbReference>
<feature type="transmembrane region" description="Helical" evidence="8">
    <location>
        <begin position="173"/>
        <end position="193"/>
    </location>
</feature>